<dbReference type="Pfam" id="PF02690">
    <property type="entry name" value="Na_Pi_cotrans"/>
    <property type="match status" value="1"/>
</dbReference>
<feature type="transmembrane region" description="Helical" evidence="6">
    <location>
        <begin position="202"/>
        <end position="224"/>
    </location>
</feature>
<keyword evidence="4 6" id="KW-1133">Transmembrane helix</keyword>
<feature type="transmembrane region" description="Helical" evidence="6">
    <location>
        <begin position="102"/>
        <end position="124"/>
    </location>
</feature>
<dbReference type="InterPro" id="IPR003841">
    <property type="entry name" value="Na/Pi_transpt"/>
</dbReference>
<dbReference type="PANTHER" id="PTHR10010:SF46">
    <property type="entry name" value="SODIUM-DEPENDENT PHOSPHATE TRANSPORT PROTEIN 2B"/>
    <property type="match status" value="1"/>
</dbReference>
<evidence type="ECO:0000313" key="8">
    <source>
        <dbReference type="Proteomes" id="UP001161389"/>
    </source>
</evidence>
<comment type="caution">
    <text evidence="7">The sequence shown here is derived from an EMBL/GenBank/DDBJ whole genome shotgun (WGS) entry which is preliminary data.</text>
</comment>
<organism evidence="7 8">
    <name type="scientific">Litoribrevibacter albus</name>
    <dbReference type="NCBI Taxonomy" id="1473156"/>
    <lineage>
        <taxon>Bacteria</taxon>
        <taxon>Pseudomonadati</taxon>
        <taxon>Pseudomonadota</taxon>
        <taxon>Gammaproteobacteria</taxon>
        <taxon>Oceanospirillales</taxon>
        <taxon>Oceanospirillaceae</taxon>
        <taxon>Litoribrevibacter</taxon>
    </lineage>
</organism>
<evidence type="ECO:0000313" key="7">
    <source>
        <dbReference type="EMBL" id="GLQ32778.1"/>
    </source>
</evidence>
<evidence type="ECO:0000256" key="6">
    <source>
        <dbReference type="SAM" id="Phobius"/>
    </source>
</evidence>
<protein>
    <recommendedName>
        <fullName evidence="9">Na/Pi cotransporter family protein</fullName>
    </recommendedName>
</protein>
<feature type="transmembrane region" description="Helical" evidence="6">
    <location>
        <begin position="171"/>
        <end position="190"/>
    </location>
</feature>
<feature type="transmembrane region" description="Helical" evidence="6">
    <location>
        <begin position="62"/>
        <end position="82"/>
    </location>
</feature>
<dbReference type="PANTHER" id="PTHR10010">
    <property type="entry name" value="SOLUTE CARRIER FAMILY 34 SODIUM PHOSPHATE , MEMBER 2-RELATED"/>
    <property type="match status" value="1"/>
</dbReference>
<dbReference type="NCBIfam" id="NF037997">
    <property type="entry name" value="Na_Pi_symport"/>
    <property type="match status" value="1"/>
</dbReference>
<keyword evidence="3 6" id="KW-0812">Transmembrane</keyword>
<dbReference type="GO" id="GO:0005436">
    <property type="term" value="F:sodium:phosphate symporter activity"/>
    <property type="evidence" value="ECO:0007669"/>
    <property type="project" value="InterPro"/>
</dbReference>
<evidence type="ECO:0000256" key="4">
    <source>
        <dbReference type="ARBA" id="ARBA00022989"/>
    </source>
</evidence>
<dbReference type="GO" id="GO:0005886">
    <property type="term" value="C:plasma membrane"/>
    <property type="evidence" value="ECO:0007669"/>
    <property type="project" value="UniProtKB-SubCell"/>
</dbReference>
<evidence type="ECO:0000256" key="1">
    <source>
        <dbReference type="ARBA" id="ARBA00004651"/>
    </source>
</evidence>
<feature type="transmembrane region" description="Helical" evidence="6">
    <location>
        <begin position="32"/>
        <end position="50"/>
    </location>
</feature>
<dbReference type="AlphaFoldDB" id="A0AA37SDY7"/>
<keyword evidence="8" id="KW-1185">Reference proteome</keyword>
<evidence type="ECO:0000256" key="2">
    <source>
        <dbReference type="ARBA" id="ARBA00022475"/>
    </source>
</evidence>
<keyword evidence="2" id="KW-1003">Cell membrane</keyword>
<reference evidence="7" key="1">
    <citation type="journal article" date="2014" name="Int. J. Syst. Evol. Microbiol.">
        <title>Complete genome sequence of Corynebacterium casei LMG S-19264T (=DSM 44701T), isolated from a smear-ripened cheese.</title>
        <authorList>
            <consortium name="US DOE Joint Genome Institute (JGI-PGF)"/>
            <person name="Walter F."/>
            <person name="Albersmeier A."/>
            <person name="Kalinowski J."/>
            <person name="Ruckert C."/>
        </authorList>
    </citation>
    <scope>NUCLEOTIDE SEQUENCE</scope>
    <source>
        <strain evidence="7">NBRC 110071</strain>
    </source>
</reference>
<accession>A0AA37SDY7</accession>
<evidence type="ECO:0000256" key="3">
    <source>
        <dbReference type="ARBA" id="ARBA00022692"/>
    </source>
</evidence>
<sequence length="475" mass="53010">MIPLYNAIGVVIGANLGTTFTGWIVTTLGFKMHLSALAIPTVGIGCLLAVSSDKEKRLNQIGLTFLGFGLLLFGLDLMKTSIESVAENLNIELLRGWHPITYLLAGALFTAIIQSSSASMMITLSALNAGIIDLPSCAALIIGADLGTTSTTALGALKGSITKKQVAMSHVLFNLVVDLLAFILLLPLLPRIMGWLDITDPLYSLVAFHSLFNFLGILLFLPLLQRFSRYLEHLFVDDDEVRKYIQNVPTDTIPEALLAVEKEVCRLFIQSSEINLRNLKINVQQLTIPTSLKQDIESAFDSALKYQERYNRLKTLEGELVEYASTLQQGSLSKGDGNRLLLLLQSARSAVYAAKNLKDIRDDLASFRHPDRTGLSDYLNNLLGIEQHFYQHILTLYQDVEHIDKEDIRDLYDSLRKMHDAFSHLLYQESREKGISELDSSTLLNVNRELLSSNRQMIESLRLLKRSTKNLGHMS</sequence>
<comment type="subcellular location">
    <subcellularLocation>
        <location evidence="1">Cell membrane</location>
        <topology evidence="1">Multi-pass membrane protein</topology>
    </subcellularLocation>
</comment>
<dbReference type="GO" id="GO:0044341">
    <property type="term" value="P:sodium-dependent phosphate transport"/>
    <property type="evidence" value="ECO:0007669"/>
    <property type="project" value="InterPro"/>
</dbReference>
<evidence type="ECO:0000256" key="5">
    <source>
        <dbReference type="ARBA" id="ARBA00023136"/>
    </source>
</evidence>
<evidence type="ECO:0008006" key="9">
    <source>
        <dbReference type="Google" id="ProtNLM"/>
    </source>
</evidence>
<proteinExistence type="predicted"/>
<dbReference type="EMBL" id="BSNM01000016">
    <property type="protein sequence ID" value="GLQ32778.1"/>
    <property type="molecule type" value="Genomic_DNA"/>
</dbReference>
<dbReference type="Proteomes" id="UP001161389">
    <property type="component" value="Unassembled WGS sequence"/>
</dbReference>
<feature type="transmembrane region" description="Helical" evidence="6">
    <location>
        <begin position="7"/>
        <end position="26"/>
    </location>
</feature>
<name>A0AA37SDY7_9GAMM</name>
<reference evidence="7" key="2">
    <citation type="submission" date="2023-01" db="EMBL/GenBank/DDBJ databases">
        <title>Draft genome sequence of Litoribrevibacter albus strain NBRC 110071.</title>
        <authorList>
            <person name="Sun Q."/>
            <person name="Mori K."/>
        </authorList>
    </citation>
    <scope>NUCLEOTIDE SEQUENCE</scope>
    <source>
        <strain evidence="7">NBRC 110071</strain>
    </source>
</reference>
<keyword evidence="5 6" id="KW-0472">Membrane</keyword>
<gene>
    <name evidence="7" type="ORF">GCM10007876_32570</name>
</gene>